<evidence type="ECO:0000256" key="1">
    <source>
        <dbReference type="ARBA" id="ARBA00022737"/>
    </source>
</evidence>
<dbReference type="AlphaFoldDB" id="A0A2P2PRP0"/>
<feature type="repeat" description="PPR" evidence="2">
    <location>
        <begin position="9"/>
        <end position="43"/>
    </location>
</feature>
<reference evidence="3" key="1">
    <citation type="submission" date="2018-02" db="EMBL/GenBank/DDBJ databases">
        <title>Rhizophora mucronata_Transcriptome.</title>
        <authorList>
            <person name="Meera S.P."/>
            <person name="Sreeshan A."/>
            <person name="Augustine A."/>
        </authorList>
    </citation>
    <scope>NUCLEOTIDE SEQUENCE</scope>
    <source>
        <tissue evidence="3">Leaf</tissue>
    </source>
</reference>
<dbReference type="EMBL" id="GGEC01076881">
    <property type="protein sequence ID" value="MBX57365.1"/>
    <property type="molecule type" value="Transcribed_RNA"/>
</dbReference>
<dbReference type="Gene3D" id="1.25.40.10">
    <property type="entry name" value="Tetratricopeptide repeat domain"/>
    <property type="match status" value="1"/>
</dbReference>
<dbReference type="InterPro" id="IPR002885">
    <property type="entry name" value="PPR_rpt"/>
</dbReference>
<dbReference type="PROSITE" id="PS51375">
    <property type="entry name" value="PPR"/>
    <property type="match status" value="1"/>
</dbReference>
<proteinExistence type="predicted"/>
<keyword evidence="1" id="KW-0677">Repeat</keyword>
<protein>
    <recommendedName>
        <fullName evidence="4">Pentatricopeptide repeat-containing protein</fullName>
    </recommendedName>
</protein>
<accession>A0A2P2PRP0</accession>
<dbReference type="InterPro" id="IPR011990">
    <property type="entry name" value="TPR-like_helical_dom_sf"/>
</dbReference>
<evidence type="ECO:0008006" key="4">
    <source>
        <dbReference type="Google" id="ProtNLM"/>
    </source>
</evidence>
<sequence>MRCNGMRLDALSYTTMLQWHLNAKDMIGVMTLHADMIKMGVVPNELICNLLRTGYQESGHLKSALRCSDTCSE</sequence>
<dbReference type="NCBIfam" id="TIGR00756">
    <property type="entry name" value="PPR"/>
    <property type="match status" value="1"/>
</dbReference>
<evidence type="ECO:0000256" key="2">
    <source>
        <dbReference type="PROSITE-ProRule" id="PRU00708"/>
    </source>
</evidence>
<organism evidence="3">
    <name type="scientific">Rhizophora mucronata</name>
    <name type="common">Asiatic mangrove</name>
    <dbReference type="NCBI Taxonomy" id="61149"/>
    <lineage>
        <taxon>Eukaryota</taxon>
        <taxon>Viridiplantae</taxon>
        <taxon>Streptophyta</taxon>
        <taxon>Embryophyta</taxon>
        <taxon>Tracheophyta</taxon>
        <taxon>Spermatophyta</taxon>
        <taxon>Magnoliopsida</taxon>
        <taxon>eudicotyledons</taxon>
        <taxon>Gunneridae</taxon>
        <taxon>Pentapetalae</taxon>
        <taxon>rosids</taxon>
        <taxon>fabids</taxon>
        <taxon>Malpighiales</taxon>
        <taxon>Rhizophoraceae</taxon>
        <taxon>Rhizophora</taxon>
    </lineage>
</organism>
<name>A0A2P2PRP0_RHIMU</name>
<evidence type="ECO:0000313" key="3">
    <source>
        <dbReference type="EMBL" id="MBX57365.1"/>
    </source>
</evidence>